<evidence type="ECO:0000256" key="2">
    <source>
        <dbReference type="ARBA" id="ARBA00022741"/>
    </source>
</evidence>
<sequence length="1375" mass="151549">MDSELEDSFLRELSQQAPPVPMPVLGERLGGLDGSRYEILDLIGEGGMGRVFRALDHELQRTVALKFLLSFLQISQQEVGLLIREEAQATARLDHDNIVRIHDVSLWSTGFRQASGLSPFKIPFLVMEHLEGETLQSLLRRERLGLPRALGIMIDVAAGLTHAHERHLVHLDLKPGNVFILSTGRAKLLDFGLSRLLIGTASASEPSGTGTPPYMSPEQWRQAPPQARDDIWSCGVLLFELLTGELPFPLSTRLELRAHVISASPMPRVRERRPELPQEVDQLVASALEKNPTQRPSDGSELLKGLCELQERLALRPERPKAQAERRPVTLVSCQLMLTPADGGWMDPEDSSELEAAFHRTCTRIIHQHGGAITTAVGGEVLACFGYPRAGEDDAEHAVRAALQQTEQLPRELLCMWRHGLSVRVGIHTDLVALANVMPELQGMLPAMQGEAPRISSWLAMQAEPNTVLISDRTYPLVRGRFQTRPLGQRNLAGLSGTQTIGVHRVLQERRNVTRFDRALVVGPLTPLVGRERELQRLALLREEAAREHGAFILLQGEAGIGKSRLIQELHDQEPPGSSTWARCQCWPQFKSSAFYPLIDWLQRFLEISPQDSAQQKLRMLEERSAAIGLPPEHVPPLASLLSLPLSESAPFLLLPPERQRERGVQAVSALLQRLTENRPLVFVVEDVHWADPSTLQFLGVLLARLEQLRICVLLTARPGLTQTWAEHPGYHELQLAPLSPQDTATLARETAQGKTLPAEALEQLVARADGIPLFVEEMTRMVLEQRGTAGHAMEAGPLPIPATLHELLLARLDQLPSRTKALAQLAALLGREFGQEVLRAISFLSEDELQRDLEQLEQAGLLFQQGWPPHMTYAFKHALVQDAAYQSLPRSTRKHYHTRIFHVLSERFPAMAQEQPELLANHAIRAGLAEQAVTLLQRAGQRAAAKSALPEAISHLSRALEQLALLPASKERNEREIALLVELGQALVATKGYAAKEVEEVYTRAQELCERYGDVPLSVVWGIWVVALVRGNREDAARVEARFLRILETHDDPTTQVVIHAALGSLEFWRGAYAKALRHCTLAKGLIRREHPLETLARIRGGGSESYFSEQVLYTPLYEAFTESMLGNISRARAAYQEALALAEAMQHPYAVAVTLSFCASIEYEVEEPEAALDMANRLIAVSAGNGFLSTLAIGYCVLGWASARLGDAEKGIPIIQQGLALIQAMGALVMYPTCLVCLIKAYLVSGRIDEGQAAVKEGLKVLEPLLARRAHPDLLWLQGEFQLRKGETEAARASFEQALTLARQSGAALHALRSAASLARLLSQSGEEQKARELLSEVLGGVSADASLRDYRSAQELLAGLSGHAPTPGTTPG</sequence>
<dbReference type="InterPro" id="IPR027417">
    <property type="entry name" value="P-loop_NTPase"/>
</dbReference>
<dbReference type="SUPFAM" id="SSF55073">
    <property type="entry name" value="Nucleotide cyclase"/>
    <property type="match status" value="1"/>
</dbReference>
<dbReference type="EMBL" id="JAPNKA010000001">
    <property type="protein sequence ID" value="MCY1080247.1"/>
    <property type="molecule type" value="Genomic_DNA"/>
</dbReference>
<dbReference type="Pfam" id="PF13191">
    <property type="entry name" value="AAA_16"/>
    <property type="match status" value="1"/>
</dbReference>
<keyword evidence="2 4" id="KW-0547">Nucleotide-binding</keyword>
<evidence type="ECO:0000256" key="3">
    <source>
        <dbReference type="ARBA" id="ARBA00022840"/>
    </source>
</evidence>
<dbReference type="InterPro" id="IPR019734">
    <property type="entry name" value="TPR_rpt"/>
</dbReference>
<dbReference type="SMART" id="SM00028">
    <property type="entry name" value="TPR"/>
    <property type="match status" value="4"/>
</dbReference>
<dbReference type="Gene3D" id="3.30.200.20">
    <property type="entry name" value="Phosphorylase Kinase, domain 1"/>
    <property type="match status" value="1"/>
</dbReference>
<protein>
    <submittedName>
        <fullName evidence="6">Protein kinase</fullName>
    </submittedName>
</protein>
<dbReference type="CDD" id="cd07302">
    <property type="entry name" value="CHD"/>
    <property type="match status" value="1"/>
</dbReference>
<dbReference type="Gene3D" id="3.30.70.1230">
    <property type="entry name" value="Nucleotide cyclase"/>
    <property type="match status" value="1"/>
</dbReference>
<evidence type="ECO:0000313" key="6">
    <source>
        <dbReference type="EMBL" id="MCY1080247.1"/>
    </source>
</evidence>
<evidence type="ECO:0000256" key="4">
    <source>
        <dbReference type="PROSITE-ProRule" id="PRU10141"/>
    </source>
</evidence>
<dbReference type="Pfam" id="PF00069">
    <property type="entry name" value="Pkinase"/>
    <property type="match status" value="1"/>
</dbReference>
<comment type="subcellular location">
    <subcellularLocation>
        <location evidence="1">Membrane</location>
        <topology evidence="1">Single-pass membrane protein</topology>
    </subcellularLocation>
</comment>
<keyword evidence="3 4" id="KW-0067">ATP-binding</keyword>
<proteinExistence type="predicted"/>
<dbReference type="GO" id="GO:0016301">
    <property type="term" value="F:kinase activity"/>
    <property type="evidence" value="ECO:0007669"/>
    <property type="project" value="UniProtKB-KW"/>
</dbReference>
<dbReference type="InterPro" id="IPR011990">
    <property type="entry name" value="TPR-like_helical_dom_sf"/>
</dbReference>
<name>A0ABT4AEY7_9BACT</name>
<dbReference type="PANTHER" id="PTHR16305:SF28">
    <property type="entry name" value="GUANYLATE CYCLASE DOMAIN-CONTAINING PROTEIN"/>
    <property type="match status" value="1"/>
</dbReference>
<dbReference type="SUPFAM" id="SSF52540">
    <property type="entry name" value="P-loop containing nucleoside triphosphate hydrolases"/>
    <property type="match status" value="1"/>
</dbReference>
<dbReference type="Gene3D" id="1.25.40.10">
    <property type="entry name" value="Tetratricopeptide repeat domain"/>
    <property type="match status" value="2"/>
</dbReference>
<dbReference type="InterPro" id="IPR011009">
    <property type="entry name" value="Kinase-like_dom_sf"/>
</dbReference>
<dbReference type="InterPro" id="IPR041664">
    <property type="entry name" value="AAA_16"/>
</dbReference>
<dbReference type="PROSITE" id="PS00108">
    <property type="entry name" value="PROTEIN_KINASE_ST"/>
    <property type="match status" value="1"/>
</dbReference>
<dbReference type="RefSeq" id="WP_267538921.1">
    <property type="nucleotide sequence ID" value="NZ_JAPNKA010000001.1"/>
</dbReference>
<dbReference type="SUPFAM" id="SSF48452">
    <property type="entry name" value="TPR-like"/>
    <property type="match status" value="2"/>
</dbReference>
<reference evidence="6 7" key="1">
    <citation type="submission" date="2022-11" db="EMBL/GenBank/DDBJ databases">
        <title>Minimal conservation of predation-associated metabolite biosynthetic gene clusters underscores biosynthetic potential of Myxococcota including descriptions for ten novel species: Archangium lansinium sp. nov., Myxococcus landrumus sp. nov., Nannocystis bai.</title>
        <authorList>
            <person name="Ahearne A."/>
            <person name="Stevens C."/>
            <person name="Phillips K."/>
        </authorList>
    </citation>
    <scope>NUCLEOTIDE SEQUENCE [LARGE SCALE GENOMIC DNA]</scope>
    <source>
        <strain evidence="6 7">MIWBW</strain>
    </source>
</reference>
<organism evidence="6 7">
    <name type="scientific">Archangium lansingense</name>
    <dbReference type="NCBI Taxonomy" id="2995310"/>
    <lineage>
        <taxon>Bacteria</taxon>
        <taxon>Pseudomonadati</taxon>
        <taxon>Myxococcota</taxon>
        <taxon>Myxococcia</taxon>
        <taxon>Myxococcales</taxon>
        <taxon>Cystobacterineae</taxon>
        <taxon>Archangiaceae</taxon>
        <taxon>Archangium</taxon>
    </lineage>
</organism>
<dbReference type="InterPro" id="IPR029787">
    <property type="entry name" value="Nucleotide_cyclase"/>
</dbReference>
<accession>A0ABT4AEY7</accession>
<dbReference type="Pfam" id="PF13181">
    <property type="entry name" value="TPR_8"/>
    <property type="match status" value="1"/>
</dbReference>
<dbReference type="InterPro" id="IPR000719">
    <property type="entry name" value="Prot_kinase_dom"/>
</dbReference>
<dbReference type="Proteomes" id="UP001207654">
    <property type="component" value="Unassembled WGS sequence"/>
</dbReference>
<dbReference type="CDD" id="cd14014">
    <property type="entry name" value="STKc_PknB_like"/>
    <property type="match status" value="1"/>
</dbReference>
<dbReference type="Gene3D" id="1.10.510.10">
    <property type="entry name" value="Transferase(Phosphotransferase) domain 1"/>
    <property type="match status" value="1"/>
</dbReference>
<dbReference type="InterPro" id="IPR017441">
    <property type="entry name" value="Protein_kinase_ATP_BS"/>
</dbReference>
<dbReference type="PANTHER" id="PTHR16305">
    <property type="entry name" value="TESTICULAR SOLUBLE ADENYLYL CYCLASE"/>
    <property type="match status" value="1"/>
</dbReference>
<dbReference type="SMART" id="SM00220">
    <property type="entry name" value="S_TKc"/>
    <property type="match status" value="1"/>
</dbReference>
<evidence type="ECO:0000256" key="1">
    <source>
        <dbReference type="ARBA" id="ARBA00004167"/>
    </source>
</evidence>
<comment type="caution">
    <text evidence="6">The sequence shown here is derived from an EMBL/GenBank/DDBJ whole genome shotgun (WGS) entry which is preliminary data.</text>
</comment>
<keyword evidence="6" id="KW-0808">Transferase</keyword>
<feature type="binding site" evidence="4">
    <location>
        <position position="66"/>
    </location>
    <ligand>
        <name>ATP</name>
        <dbReference type="ChEBI" id="CHEBI:30616"/>
    </ligand>
</feature>
<evidence type="ECO:0000259" key="5">
    <source>
        <dbReference type="PROSITE" id="PS50011"/>
    </source>
</evidence>
<gene>
    <name evidence="6" type="ORF">OV287_37925</name>
</gene>
<keyword evidence="6" id="KW-0418">Kinase</keyword>
<dbReference type="Gene3D" id="3.40.50.300">
    <property type="entry name" value="P-loop containing nucleotide triphosphate hydrolases"/>
    <property type="match status" value="1"/>
</dbReference>
<feature type="domain" description="Protein kinase" evidence="5">
    <location>
        <begin position="37"/>
        <end position="313"/>
    </location>
</feature>
<evidence type="ECO:0000313" key="7">
    <source>
        <dbReference type="Proteomes" id="UP001207654"/>
    </source>
</evidence>
<dbReference type="PROSITE" id="PS50011">
    <property type="entry name" value="PROTEIN_KINASE_DOM"/>
    <property type="match status" value="1"/>
</dbReference>
<dbReference type="InterPro" id="IPR001054">
    <property type="entry name" value="A/G_cyclase"/>
</dbReference>
<keyword evidence="7" id="KW-1185">Reference proteome</keyword>
<dbReference type="PROSITE" id="PS00107">
    <property type="entry name" value="PROTEIN_KINASE_ATP"/>
    <property type="match status" value="1"/>
</dbReference>
<dbReference type="SUPFAM" id="SSF56112">
    <property type="entry name" value="Protein kinase-like (PK-like)"/>
    <property type="match status" value="1"/>
</dbReference>
<dbReference type="InterPro" id="IPR008271">
    <property type="entry name" value="Ser/Thr_kinase_AS"/>
</dbReference>